<sequence>MSDGPLAGVDAVAWHRLHHAYGPATDVPDQLRALRSRDEDRRADALACLSGNVYHQGTRWQASHAVVPFLVALVDDPETPDRAAVVGLLHRIAIGDRRDDGLPFDPREAFAAGDAFDGPEHDGLLQRFYDEEELSDDECRILDAAAVRWAADSYFAASACLTTITGWVSDPDDLVAAHAAALVAWFEATDGVVSALVAVPEHRTRPRAGANLALAHTPAADVRVDRRLRELIRSGTTTTAVTAAVACAYRDGEALPEQALSILVEASGRDDLEAVPGWDRALRGFVMLALQRLGLG</sequence>
<keyword evidence="2" id="KW-1185">Reference proteome</keyword>
<reference evidence="1 2" key="1">
    <citation type="submission" date="2021-01" db="EMBL/GenBank/DDBJ databases">
        <title>Whole genome shotgun sequence of Catellatospora coxensis NBRC 107359.</title>
        <authorList>
            <person name="Komaki H."/>
            <person name="Tamura T."/>
        </authorList>
    </citation>
    <scope>NUCLEOTIDE SEQUENCE [LARGE SCALE GENOMIC DNA]</scope>
    <source>
        <strain evidence="1 2">NBRC 107359</strain>
    </source>
</reference>
<evidence type="ECO:0008006" key="3">
    <source>
        <dbReference type="Google" id="ProtNLM"/>
    </source>
</evidence>
<evidence type="ECO:0000313" key="1">
    <source>
        <dbReference type="EMBL" id="GIG06469.1"/>
    </source>
</evidence>
<name>A0A8J3P7H1_9ACTN</name>
<protein>
    <recommendedName>
        <fullName evidence="3">HEAT repeat protein</fullName>
    </recommendedName>
</protein>
<proteinExistence type="predicted"/>
<gene>
    <name evidence="1" type="ORF">Cco03nite_31690</name>
</gene>
<dbReference type="EMBL" id="BONI01000023">
    <property type="protein sequence ID" value="GIG06469.1"/>
    <property type="molecule type" value="Genomic_DNA"/>
</dbReference>
<organism evidence="1 2">
    <name type="scientific">Catellatospora coxensis</name>
    <dbReference type="NCBI Taxonomy" id="310354"/>
    <lineage>
        <taxon>Bacteria</taxon>
        <taxon>Bacillati</taxon>
        <taxon>Actinomycetota</taxon>
        <taxon>Actinomycetes</taxon>
        <taxon>Micromonosporales</taxon>
        <taxon>Micromonosporaceae</taxon>
        <taxon>Catellatospora</taxon>
    </lineage>
</organism>
<dbReference type="Proteomes" id="UP000630887">
    <property type="component" value="Unassembled WGS sequence"/>
</dbReference>
<dbReference type="AlphaFoldDB" id="A0A8J3P7H1"/>
<evidence type="ECO:0000313" key="2">
    <source>
        <dbReference type="Proteomes" id="UP000630887"/>
    </source>
</evidence>
<comment type="caution">
    <text evidence="1">The sequence shown here is derived from an EMBL/GenBank/DDBJ whole genome shotgun (WGS) entry which is preliminary data.</text>
</comment>
<accession>A0A8J3P7H1</accession>
<dbReference type="RefSeq" id="WP_203692843.1">
    <property type="nucleotide sequence ID" value="NZ_BAAALC010000028.1"/>
</dbReference>